<reference evidence="2 3" key="1">
    <citation type="submission" date="2019-11" db="EMBL/GenBank/DDBJ databases">
        <authorList>
            <person name="Im W.T."/>
        </authorList>
    </citation>
    <scope>NUCLEOTIDE SEQUENCE [LARGE SCALE GENOMIC DNA]</scope>
    <source>
        <strain evidence="2 3">SB-02</strain>
    </source>
</reference>
<keyword evidence="1" id="KW-0732">Signal</keyword>
<gene>
    <name evidence="2" type="ORF">GLV81_18330</name>
</gene>
<dbReference type="KEGG" id="fls:GLV81_18330"/>
<feature type="chain" id="PRO_5026270396" evidence="1">
    <location>
        <begin position="23"/>
        <end position="276"/>
    </location>
</feature>
<evidence type="ECO:0000313" key="3">
    <source>
        <dbReference type="Proteomes" id="UP000426027"/>
    </source>
</evidence>
<dbReference type="Proteomes" id="UP000426027">
    <property type="component" value="Chromosome"/>
</dbReference>
<protein>
    <submittedName>
        <fullName evidence="2">Uncharacterized protein</fullName>
    </submittedName>
</protein>
<dbReference type="AlphaFoldDB" id="A0A6I6GS71"/>
<evidence type="ECO:0000313" key="2">
    <source>
        <dbReference type="EMBL" id="QGW29812.1"/>
    </source>
</evidence>
<accession>A0A6I6GS71</accession>
<evidence type="ECO:0000256" key="1">
    <source>
        <dbReference type="SAM" id="SignalP"/>
    </source>
</evidence>
<proteinExistence type="predicted"/>
<dbReference type="SUPFAM" id="SSF51126">
    <property type="entry name" value="Pectin lyase-like"/>
    <property type="match status" value="1"/>
</dbReference>
<sequence>MVQLSIRRVLLVVGLMATLGCAAQRNKKSKVANANAGALLWSNYRGSFTQFIQQAIRQNAVAIVDKDVTPPEPVTIEGNLTLKGTGITIYNQHKQLFVVGSGVHHFSHFTVQQSHAEGSAFLSNTQPKLVWTNTLDDVHINGGQYGYNSSRGGLYDEKQDSVLAWSGTTILNSTFNVRYIAIAVFSQDGPCKYLHMRNVQMSTSESHNLYIHPNVSMRFDSVASIKAGKLAMHHFSGGNEQFYYTARYLEMNRVTAPSKACMGNDQSKIRLYHDQQ</sequence>
<name>A0A6I6GS71_9BACT</name>
<keyword evidence="3" id="KW-1185">Reference proteome</keyword>
<dbReference type="RefSeq" id="WP_157480347.1">
    <property type="nucleotide sequence ID" value="NZ_CP046566.1"/>
</dbReference>
<organism evidence="2 3">
    <name type="scientific">Phnomibacter ginsenosidimutans</name>
    <dbReference type="NCBI Taxonomy" id="2676868"/>
    <lineage>
        <taxon>Bacteria</taxon>
        <taxon>Pseudomonadati</taxon>
        <taxon>Bacteroidota</taxon>
        <taxon>Chitinophagia</taxon>
        <taxon>Chitinophagales</taxon>
        <taxon>Chitinophagaceae</taxon>
        <taxon>Phnomibacter</taxon>
    </lineage>
</organism>
<dbReference type="PROSITE" id="PS51257">
    <property type="entry name" value="PROKAR_LIPOPROTEIN"/>
    <property type="match status" value="1"/>
</dbReference>
<dbReference type="EMBL" id="CP046566">
    <property type="protein sequence ID" value="QGW29812.1"/>
    <property type="molecule type" value="Genomic_DNA"/>
</dbReference>
<feature type="signal peptide" evidence="1">
    <location>
        <begin position="1"/>
        <end position="22"/>
    </location>
</feature>
<dbReference type="InterPro" id="IPR011050">
    <property type="entry name" value="Pectin_lyase_fold/virulence"/>
</dbReference>